<evidence type="ECO:0000313" key="2">
    <source>
        <dbReference type="Proteomes" id="UP000712600"/>
    </source>
</evidence>
<comment type="caution">
    <text evidence="1">The sequence shown here is derived from an EMBL/GenBank/DDBJ whole genome shotgun (WGS) entry which is preliminary data.</text>
</comment>
<protein>
    <submittedName>
        <fullName evidence="1">Uncharacterized protein</fullName>
    </submittedName>
</protein>
<dbReference type="AlphaFoldDB" id="A0A8S9PI03"/>
<name>A0A8S9PI03_BRACR</name>
<sequence>MDRSRILHWVLRRGVPGGSHGRTIGMHVSRFLIMFWETTPLVDHLHWLQVHDTCWAYGLSRHMNSTFRIAGLLNEMESLSPVHFFLNLRHLDTFRQSGFLSPQRLLTLLNSMRVGGR</sequence>
<evidence type="ECO:0000313" key="1">
    <source>
        <dbReference type="EMBL" id="KAF3513102.1"/>
    </source>
</evidence>
<organism evidence="1 2">
    <name type="scientific">Brassica cretica</name>
    <name type="common">Mustard</name>
    <dbReference type="NCBI Taxonomy" id="69181"/>
    <lineage>
        <taxon>Eukaryota</taxon>
        <taxon>Viridiplantae</taxon>
        <taxon>Streptophyta</taxon>
        <taxon>Embryophyta</taxon>
        <taxon>Tracheophyta</taxon>
        <taxon>Spermatophyta</taxon>
        <taxon>Magnoliopsida</taxon>
        <taxon>eudicotyledons</taxon>
        <taxon>Gunneridae</taxon>
        <taxon>Pentapetalae</taxon>
        <taxon>rosids</taxon>
        <taxon>malvids</taxon>
        <taxon>Brassicales</taxon>
        <taxon>Brassicaceae</taxon>
        <taxon>Brassiceae</taxon>
        <taxon>Brassica</taxon>
    </lineage>
</organism>
<dbReference type="EMBL" id="QGKX02001521">
    <property type="protein sequence ID" value="KAF3513102.1"/>
    <property type="molecule type" value="Genomic_DNA"/>
</dbReference>
<reference evidence="1" key="1">
    <citation type="submission" date="2019-12" db="EMBL/GenBank/DDBJ databases">
        <title>Genome sequencing and annotation of Brassica cretica.</title>
        <authorList>
            <person name="Studholme D.J."/>
            <person name="Sarris P."/>
        </authorList>
    </citation>
    <scope>NUCLEOTIDE SEQUENCE</scope>
    <source>
        <strain evidence="1">PFS-109/04</strain>
        <tissue evidence="1">Leaf</tissue>
    </source>
</reference>
<gene>
    <name evidence="1" type="ORF">F2Q69_00000775</name>
</gene>
<accession>A0A8S9PI03</accession>
<proteinExistence type="predicted"/>
<dbReference type="Proteomes" id="UP000712600">
    <property type="component" value="Unassembled WGS sequence"/>
</dbReference>